<keyword evidence="3" id="KW-0949">S-adenosyl-L-methionine</keyword>
<feature type="domain" description="Radical SAM core" evidence="7">
    <location>
        <begin position="78"/>
        <end position="304"/>
    </location>
</feature>
<dbReference type="PIRSF" id="PIRSF037420">
    <property type="entry name" value="PQQ_syn_pqqE"/>
    <property type="match status" value="1"/>
</dbReference>
<evidence type="ECO:0000256" key="6">
    <source>
        <dbReference type="ARBA" id="ARBA00023014"/>
    </source>
</evidence>
<protein>
    <submittedName>
        <fullName evidence="8">SPASM domain-containing protein</fullName>
    </submittedName>
</protein>
<evidence type="ECO:0000256" key="2">
    <source>
        <dbReference type="ARBA" id="ARBA00022485"/>
    </source>
</evidence>
<dbReference type="SUPFAM" id="SSF102114">
    <property type="entry name" value="Radical SAM enzymes"/>
    <property type="match status" value="1"/>
</dbReference>
<evidence type="ECO:0000256" key="1">
    <source>
        <dbReference type="ARBA" id="ARBA00001966"/>
    </source>
</evidence>
<evidence type="ECO:0000313" key="8">
    <source>
        <dbReference type="EMBL" id="HFK97305.1"/>
    </source>
</evidence>
<dbReference type="PROSITE" id="PS51918">
    <property type="entry name" value="RADICAL_SAM"/>
    <property type="match status" value="1"/>
</dbReference>
<dbReference type="GO" id="GO:0046872">
    <property type="term" value="F:metal ion binding"/>
    <property type="evidence" value="ECO:0007669"/>
    <property type="project" value="UniProtKB-KW"/>
</dbReference>
<accession>A0A832A185</accession>
<evidence type="ECO:0000259" key="7">
    <source>
        <dbReference type="PROSITE" id="PS51918"/>
    </source>
</evidence>
<gene>
    <name evidence="8" type="ORF">ENS06_08270</name>
</gene>
<dbReference type="InterPro" id="IPR058240">
    <property type="entry name" value="rSAM_sf"/>
</dbReference>
<keyword evidence="2" id="KW-0004">4Fe-4S</keyword>
<organism evidence="8">
    <name type="scientific">Desulfacinum infernum</name>
    <dbReference type="NCBI Taxonomy" id="35837"/>
    <lineage>
        <taxon>Bacteria</taxon>
        <taxon>Pseudomonadati</taxon>
        <taxon>Thermodesulfobacteriota</taxon>
        <taxon>Syntrophobacteria</taxon>
        <taxon>Syntrophobacterales</taxon>
        <taxon>Syntrophobacteraceae</taxon>
        <taxon>Desulfacinum</taxon>
    </lineage>
</organism>
<reference evidence="8" key="1">
    <citation type="journal article" date="2020" name="mSystems">
        <title>Genome- and Community-Level Interaction Insights into Carbon Utilization and Element Cycling Functions of Hydrothermarchaeota in Hydrothermal Sediment.</title>
        <authorList>
            <person name="Zhou Z."/>
            <person name="Liu Y."/>
            <person name="Xu W."/>
            <person name="Pan J."/>
            <person name="Luo Z.H."/>
            <person name="Li M."/>
        </authorList>
    </citation>
    <scope>NUCLEOTIDE SEQUENCE [LARGE SCALE GENOMIC DNA]</scope>
    <source>
        <strain evidence="8">SpSt-456</strain>
    </source>
</reference>
<dbReference type="Pfam" id="PF13186">
    <property type="entry name" value="SPASM"/>
    <property type="match status" value="1"/>
</dbReference>
<comment type="cofactor">
    <cofactor evidence="1">
        <name>[4Fe-4S] cluster</name>
        <dbReference type="ChEBI" id="CHEBI:49883"/>
    </cofactor>
</comment>
<dbReference type="InterPro" id="IPR013785">
    <property type="entry name" value="Aldolase_TIM"/>
</dbReference>
<keyword evidence="6" id="KW-0411">Iron-sulfur</keyword>
<dbReference type="InterPro" id="IPR050377">
    <property type="entry name" value="Radical_SAM_PqqE_MftC-like"/>
</dbReference>
<comment type="caution">
    <text evidence="8">The sequence shown here is derived from an EMBL/GenBank/DDBJ whole genome shotgun (WGS) entry which is preliminary data.</text>
</comment>
<dbReference type="PANTHER" id="PTHR11228">
    <property type="entry name" value="RADICAL SAM DOMAIN PROTEIN"/>
    <property type="match status" value="1"/>
</dbReference>
<dbReference type="Pfam" id="PF04055">
    <property type="entry name" value="Radical_SAM"/>
    <property type="match status" value="1"/>
</dbReference>
<dbReference type="InterPro" id="IPR006638">
    <property type="entry name" value="Elp3/MiaA/NifB-like_rSAM"/>
</dbReference>
<evidence type="ECO:0000256" key="3">
    <source>
        <dbReference type="ARBA" id="ARBA00022691"/>
    </source>
</evidence>
<dbReference type="InterPro" id="IPR023885">
    <property type="entry name" value="4Fe4S-binding_SPASM_dom"/>
</dbReference>
<dbReference type="AlphaFoldDB" id="A0A832A185"/>
<dbReference type="CDD" id="cd01335">
    <property type="entry name" value="Radical_SAM"/>
    <property type="match status" value="1"/>
</dbReference>
<dbReference type="GO" id="GO:0003824">
    <property type="term" value="F:catalytic activity"/>
    <property type="evidence" value="ECO:0007669"/>
    <property type="project" value="InterPro"/>
</dbReference>
<evidence type="ECO:0000256" key="4">
    <source>
        <dbReference type="ARBA" id="ARBA00022723"/>
    </source>
</evidence>
<dbReference type="GO" id="GO:0051539">
    <property type="term" value="F:4 iron, 4 sulfur cluster binding"/>
    <property type="evidence" value="ECO:0007669"/>
    <property type="project" value="UniProtKB-KW"/>
</dbReference>
<dbReference type="NCBIfam" id="TIGR04085">
    <property type="entry name" value="rSAM_more_4Fe4S"/>
    <property type="match status" value="1"/>
</dbReference>
<name>A0A832A185_9BACT</name>
<dbReference type="SMART" id="SM00729">
    <property type="entry name" value="Elp3"/>
    <property type="match status" value="1"/>
</dbReference>
<keyword evidence="4" id="KW-0479">Metal-binding</keyword>
<dbReference type="PANTHER" id="PTHR11228:SF7">
    <property type="entry name" value="PQQA PEPTIDE CYCLASE"/>
    <property type="match status" value="1"/>
</dbReference>
<keyword evidence="5" id="KW-0408">Iron</keyword>
<evidence type="ECO:0000256" key="5">
    <source>
        <dbReference type="ARBA" id="ARBA00023004"/>
    </source>
</evidence>
<dbReference type="EMBL" id="DSTK01000023">
    <property type="protein sequence ID" value="HFK97305.1"/>
    <property type="molecule type" value="Genomic_DNA"/>
</dbReference>
<dbReference type="InterPro" id="IPR007197">
    <property type="entry name" value="rSAM"/>
</dbReference>
<sequence length="424" mass="47533">MMDLCRIRIDNFGLIAQSAKGRMTRIELSRPEIDELKHDVPKGLRKWRSLKPEIAPFFDASDRLNARIDVADEPALCLTRPLRIYYNIEPSCNLRCRFCGPRDLHASSIRASKEKEDFLLREIAQAGTFQVQLTGGEIFLRGWPLLKTLERTGELGLATLLGTNGVWSHIRHRKAFIRHMAQFRHIIEIKVSVDGNRVFHDAVRGPGTYDAAVTTLRDLAEAGLTTRINTTIFRDSCTVEQIEHLARLAKHVNAGLQAIPLRSCGRAEGNSADDPPTPEALRAYTLRAKELREELDIPISFNFDIFGGGRQLPIYDPARPFSCGAGLWGFAVTHLGEVYPCGFAIEIGKPSRFLAGTVTSESELLDIWLHSPILDQWRNAGKSERCRRCEHYRKTCWGGCMVQAFVCSGSLSAPDPYCLMDPDG</sequence>
<proteinExistence type="predicted"/>
<dbReference type="SFLD" id="SFLDG01067">
    <property type="entry name" value="SPASM/twitch_domain_containing"/>
    <property type="match status" value="1"/>
</dbReference>
<dbReference type="InterPro" id="IPR017200">
    <property type="entry name" value="PqqE-like"/>
</dbReference>
<dbReference type="Gene3D" id="3.20.20.70">
    <property type="entry name" value="Aldolase class I"/>
    <property type="match status" value="1"/>
</dbReference>
<dbReference type="SFLD" id="SFLDS00029">
    <property type="entry name" value="Radical_SAM"/>
    <property type="match status" value="1"/>
</dbReference>